<name>A0A7J6X3C2_THATH</name>
<sequence length="80" mass="9360">MEKEAIKEYTVLRNIEESSLQQKAKAENIVLGDDNNAYFHRTIQGRRSKNRILSVEDSNHNLITDNSLIEEEFLQYYMGP</sequence>
<reference evidence="1 2" key="1">
    <citation type="submission" date="2020-06" db="EMBL/GenBank/DDBJ databases">
        <title>Transcriptomic and genomic resources for Thalictrum thalictroides and T. hernandezii: Facilitating candidate gene discovery in an emerging model plant lineage.</title>
        <authorList>
            <person name="Arias T."/>
            <person name="Riano-Pachon D.M."/>
            <person name="Di Stilio V.S."/>
        </authorList>
    </citation>
    <scope>NUCLEOTIDE SEQUENCE [LARGE SCALE GENOMIC DNA]</scope>
    <source>
        <strain evidence="2">cv. WT478/WT964</strain>
        <tissue evidence="1">Leaves</tissue>
    </source>
</reference>
<evidence type="ECO:0000313" key="1">
    <source>
        <dbReference type="EMBL" id="KAF5203863.1"/>
    </source>
</evidence>
<dbReference type="EMBL" id="JABWDY010006157">
    <property type="protein sequence ID" value="KAF5203863.1"/>
    <property type="molecule type" value="Genomic_DNA"/>
</dbReference>
<dbReference type="Proteomes" id="UP000554482">
    <property type="component" value="Unassembled WGS sequence"/>
</dbReference>
<evidence type="ECO:0000313" key="2">
    <source>
        <dbReference type="Proteomes" id="UP000554482"/>
    </source>
</evidence>
<dbReference type="OrthoDB" id="1303235at2759"/>
<dbReference type="AlphaFoldDB" id="A0A7J6X3C2"/>
<comment type="caution">
    <text evidence="1">The sequence shown here is derived from an EMBL/GenBank/DDBJ whole genome shotgun (WGS) entry which is preliminary data.</text>
</comment>
<organism evidence="1 2">
    <name type="scientific">Thalictrum thalictroides</name>
    <name type="common">Rue-anemone</name>
    <name type="synonym">Anemone thalictroides</name>
    <dbReference type="NCBI Taxonomy" id="46969"/>
    <lineage>
        <taxon>Eukaryota</taxon>
        <taxon>Viridiplantae</taxon>
        <taxon>Streptophyta</taxon>
        <taxon>Embryophyta</taxon>
        <taxon>Tracheophyta</taxon>
        <taxon>Spermatophyta</taxon>
        <taxon>Magnoliopsida</taxon>
        <taxon>Ranunculales</taxon>
        <taxon>Ranunculaceae</taxon>
        <taxon>Thalictroideae</taxon>
        <taxon>Thalictrum</taxon>
    </lineage>
</organism>
<proteinExistence type="predicted"/>
<protein>
    <submittedName>
        <fullName evidence="1">Uncharacterized protein</fullName>
    </submittedName>
</protein>
<accession>A0A7J6X3C2</accession>
<gene>
    <name evidence="1" type="ORF">FRX31_006550</name>
</gene>
<keyword evidence="2" id="KW-1185">Reference proteome</keyword>